<feature type="region of interest" description="Disordered" evidence="1">
    <location>
        <begin position="1"/>
        <end position="33"/>
    </location>
</feature>
<feature type="domain" description="CHAD" evidence="2">
    <location>
        <begin position="30"/>
        <end position="308"/>
    </location>
</feature>
<comment type="caution">
    <text evidence="3">The sequence shown here is derived from an EMBL/GenBank/DDBJ whole genome shotgun (WGS) entry which is preliminary data.</text>
</comment>
<dbReference type="InterPro" id="IPR038186">
    <property type="entry name" value="CHAD_dom_sf"/>
</dbReference>
<dbReference type="RefSeq" id="WP_378270919.1">
    <property type="nucleotide sequence ID" value="NZ_JBHUKR010000024.1"/>
</dbReference>
<organism evidence="3 4">
    <name type="scientific">Amycolatopsis pigmentata</name>
    <dbReference type="NCBI Taxonomy" id="450801"/>
    <lineage>
        <taxon>Bacteria</taxon>
        <taxon>Bacillati</taxon>
        <taxon>Actinomycetota</taxon>
        <taxon>Actinomycetes</taxon>
        <taxon>Pseudonocardiales</taxon>
        <taxon>Pseudonocardiaceae</taxon>
        <taxon>Amycolatopsis</taxon>
    </lineage>
</organism>
<dbReference type="EMBL" id="JBHUKR010000024">
    <property type="protein sequence ID" value="MFD2422037.1"/>
    <property type="molecule type" value="Genomic_DNA"/>
</dbReference>
<dbReference type="Gene3D" id="1.40.20.10">
    <property type="entry name" value="CHAD domain"/>
    <property type="match status" value="1"/>
</dbReference>
<proteinExistence type="predicted"/>
<name>A0ABW5G571_9PSEU</name>
<dbReference type="PROSITE" id="PS51708">
    <property type="entry name" value="CHAD"/>
    <property type="match status" value="1"/>
</dbReference>
<accession>A0ABW5G571</accession>
<reference evidence="4" key="1">
    <citation type="journal article" date="2019" name="Int. J. Syst. Evol. Microbiol.">
        <title>The Global Catalogue of Microorganisms (GCM) 10K type strain sequencing project: providing services to taxonomists for standard genome sequencing and annotation.</title>
        <authorList>
            <consortium name="The Broad Institute Genomics Platform"/>
            <consortium name="The Broad Institute Genome Sequencing Center for Infectious Disease"/>
            <person name="Wu L."/>
            <person name="Ma J."/>
        </authorList>
    </citation>
    <scope>NUCLEOTIDE SEQUENCE [LARGE SCALE GENOMIC DNA]</scope>
    <source>
        <strain evidence="4">CGMCC 4.7645</strain>
    </source>
</reference>
<dbReference type="PANTHER" id="PTHR39339">
    <property type="entry name" value="SLR1444 PROTEIN"/>
    <property type="match status" value="1"/>
</dbReference>
<dbReference type="InterPro" id="IPR007899">
    <property type="entry name" value="CHAD_dom"/>
</dbReference>
<dbReference type="Proteomes" id="UP001597417">
    <property type="component" value="Unassembled WGS sequence"/>
</dbReference>
<evidence type="ECO:0000256" key="1">
    <source>
        <dbReference type="SAM" id="MobiDB-lite"/>
    </source>
</evidence>
<dbReference type="SMART" id="SM00880">
    <property type="entry name" value="CHAD"/>
    <property type="match status" value="1"/>
</dbReference>
<dbReference type="Pfam" id="PF05235">
    <property type="entry name" value="CHAD"/>
    <property type="match status" value="1"/>
</dbReference>
<evidence type="ECO:0000259" key="2">
    <source>
        <dbReference type="PROSITE" id="PS51708"/>
    </source>
</evidence>
<dbReference type="PANTHER" id="PTHR39339:SF1">
    <property type="entry name" value="CHAD DOMAIN-CONTAINING PROTEIN"/>
    <property type="match status" value="1"/>
</dbReference>
<keyword evidence="4" id="KW-1185">Reference proteome</keyword>
<evidence type="ECO:0000313" key="3">
    <source>
        <dbReference type="EMBL" id="MFD2422037.1"/>
    </source>
</evidence>
<gene>
    <name evidence="3" type="ORF">ACFSXZ_37485</name>
</gene>
<evidence type="ECO:0000313" key="4">
    <source>
        <dbReference type="Proteomes" id="UP001597417"/>
    </source>
</evidence>
<sequence>MSAETLPAAAEVRSPADLGLGDEPRRAGPQDTSQAHLRAKLDAELRVLLATEAGTRSGRDPEDLHQMRVAVRRMRSVLRVAEGRDAETVRAELKWLGTALGEVRDYDVLIAHLRDVVDRFDDQDREPAALLIALFDAERAEARRRMNQALGSSRYDSLLIAIAELSRDAEVRSTPETSRLDAAQALRKPYRKLTKAAKRLPEIPSDAELHALRIRGKRLRYAAEMATPAAGKKQAKRLGSLVKAAKKLQDVLGDHQDAVVAAARVRAVAALSGAPPVDFVAGRVVEHETCRRTEARSVWPDALAAVSALASRMVA</sequence>
<protein>
    <submittedName>
        <fullName evidence="3">CHAD domain-containing protein</fullName>
    </submittedName>
</protein>